<reference evidence="1 2" key="1">
    <citation type="submission" date="2024-06" db="EMBL/GenBank/DDBJ databases">
        <title>A chromosome-level genome assembly of beet webworm, Loxostege sticticalis.</title>
        <authorList>
            <person name="Zhang Y."/>
        </authorList>
    </citation>
    <scope>NUCLEOTIDE SEQUENCE [LARGE SCALE GENOMIC DNA]</scope>
    <source>
        <strain evidence="1">AQ028</strain>
        <tissue evidence="1">Male pupae</tissue>
    </source>
</reference>
<evidence type="ECO:0000313" key="2">
    <source>
        <dbReference type="Proteomes" id="UP001549921"/>
    </source>
</evidence>
<protein>
    <submittedName>
        <fullName evidence="1">Uncharacterized protein</fullName>
    </submittedName>
</protein>
<name>A0ABD0SD93_LOXSC</name>
<dbReference type="EMBL" id="JBEDNZ010000023">
    <property type="protein sequence ID" value="KAL0811993.1"/>
    <property type="molecule type" value="Genomic_DNA"/>
</dbReference>
<dbReference type="Proteomes" id="UP001549921">
    <property type="component" value="Unassembled WGS sequence"/>
</dbReference>
<dbReference type="AlphaFoldDB" id="A0ABD0SD93"/>
<gene>
    <name evidence="1" type="ORF">ABMA28_009390</name>
</gene>
<accession>A0ABD0SD93</accession>
<comment type="caution">
    <text evidence="1">The sequence shown here is derived from an EMBL/GenBank/DDBJ whole genome shotgun (WGS) entry which is preliminary data.</text>
</comment>
<organism evidence="1 2">
    <name type="scientific">Loxostege sticticalis</name>
    <name type="common">Beet webworm moth</name>
    <dbReference type="NCBI Taxonomy" id="481309"/>
    <lineage>
        <taxon>Eukaryota</taxon>
        <taxon>Metazoa</taxon>
        <taxon>Ecdysozoa</taxon>
        <taxon>Arthropoda</taxon>
        <taxon>Hexapoda</taxon>
        <taxon>Insecta</taxon>
        <taxon>Pterygota</taxon>
        <taxon>Neoptera</taxon>
        <taxon>Endopterygota</taxon>
        <taxon>Lepidoptera</taxon>
        <taxon>Glossata</taxon>
        <taxon>Ditrysia</taxon>
        <taxon>Pyraloidea</taxon>
        <taxon>Crambidae</taxon>
        <taxon>Pyraustinae</taxon>
        <taxon>Loxostege</taxon>
    </lineage>
</organism>
<evidence type="ECO:0000313" key="1">
    <source>
        <dbReference type="EMBL" id="KAL0811993.1"/>
    </source>
</evidence>
<proteinExistence type="predicted"/>
<sequence>MDLIEEPEVLKRCYKCEHQIFDNINIVYNASNSMIVIWNKYQIFVYEDLNFESTAKVFVPEFQVHQLILSNNYLVCLDKTGNIHTTSMKFKNPAQKRFKSSFQPKEQGIMICTQTHDNLPSILSMKYESGLYSLCLNKINSDYTLEKKIALLHSGRWPLPTAIQDKCLLAIHKLTESEFGYVKKIFDVNENIGNDCSLVIMSFDKLSVYGCLFNPKSPDEAVNLVKIYTCPSEICNIELCLLGDLFILIGLNIGTLVRLNMKNVSDKPELLHLNTALYKFLTLKDTVLYTDGKSMWKTDNTFTENISFFQFFVRDVKDFIKFGDQIICTTFTNLIYIFPIDDDSSYIKPETTDEYCAAEKLLNNSEYLYKIIEELEKNNALTKRISEEGNFVTAFSLSNRQDIMDNIIHHSIKVYDSYQDVVNEHSAVTMTEDPYKYWLPDSFFIFINLSTTTLQHMFNNILSNVFNDVKIHISLIMDGKLLKSTSLKVTDTFKKLMVLIPVNIENKDISEMNVNMELVSSVPGAFDEKQKLWVTLYRRRIVLNAEHFIKSDVPSGIQGTRETNLEEMVYKFAQSNYSDMVKVTDLAKLETIPKFSVYLKLPRNYTDLLTKETDCLNYLNKKKSSQIVKSYSSEDFLKSNSSICFEIGSNKVTVEIVSDDFTPPLLKITSGNMATAFHIRNMFSKIIYDDFKNYGPGQEFVRYALYDEAEKLRKKIKSCIMNKADFQEFLPYADVFEKNIIGVVPI</sequence>